<accession>A0AA41ULJ6</accession>
<dbReference type="GO" id="GO:0031956">
    <property type="term" value="F:medium-chain fatty acid-CoA ligase activity"/>
    <property type="evidence" value="ECO:0007669"/>
    <property type="project" value="TreeGrafter"/>
</dbReference>
<protein>
    <submittedName>
        <fullName evidence="4">Long-chain fatty acid--CoA ligase</fullName>
    </submittedName>
</protein>
<evidence type="ECO:0000313" key="4">
    <source>
        <dbReference type="EMBL" id="MCJ8501586.1"/>
    </source>
</evidence>
<proteinExistence type="inferred from homology"/>
<dbReference type="CDD" id="cd04433">
    <property type="entry name" value="AFD_class_I"/>
    <property type="match status" value="1"/>
</dbReference>
<comment type="similarity">
    <text evidence="1">Belongs to the ATP-dependent AMP-binding enzyme family.</text>
</comment>
<reference evidence="4" key="1">
    <citation type="submission" date="2022-04" db="EMBL/GenBank/DDBJ databases">
        <title>Desulfatitalea alkaliphila sp. nov., a novel anaerobic sulfate-reducing bacterium isolated from terrestrial mud volcano, Taman Peninsula, Russia.</title>
        <authorList>
            <person name="Khomyakova M.A."/>
            <person name="Merkel A.Y."/>
            <person name="Slobodkin A.I."/>
        </authorList>
    </citation>
    <scope>NUCLEOTIDE SEQUENCE</scope>
    <source>
        <strain evidence="4">M08but</strain>
    </source>
</reference>
<dbReference type="InterPro" id="IPR042099">
    <property type="entry name" value="ANL_N_sf"/>
</dbReference>
<evidence type="ECO:0000256" key="1">
    <source>
        <dbReference type="ARBA" id="ARBA00006432"/>
    </source>
</evidence>
<evidence type="ECO:0000259" key="3">
    <source>
        <dbReference type="Pfam" id="PF13193"/>
    </source>
</evidence>
<dbReference type="Proteomes" id="UP001165427">
    <property type="component" value="Unassembled WGS sequence"/>
</dbReference>
<dbReference type="Gene3D" id="3.40.50.12780">
    <property type="entry name" value="N-terminal domain of ligase-like"/>
    <property type="match status" value="1"/>
</dbReference>
<dbReference type="Gene3D" id="3.30.300.30">
    <property type="match status" value="1"/>
</dbReference>
<evidence type="ECO:0000313" key="5">
    <source>
        <dbReference type="Proteomes" id="UP001165427"/>
    </source>
</evidence>
<organism evidence="4 5">
    <name type="scientific">Desulfatitalea alkaliphila</name>
    <dbReference type="NCBI Taxonomy" id="2929485"/>
    <lineage>
        <taxon>Bacteria</taxon>
        <taxon>Pseudomonadati</taxon>
        <taxon>Thermodesulfobacteriota</taxon>
        <taxon>Desulfobacteria</taxon>
        <taxon>Desulfobacterales</taxon>
        <taxon>Desulfosarcinaceae</taxon>
        <taxon>Desulfatitalea</taxon>
    </lineage>
</organism>
<dbReference type="InterPro" id="IPR045851">
    <property type="entry name" value="AMP-bd_C_sf"/>
</dbReference>
<dbReference type="SUPFAM" id="SSF56801">
    <property type="entry name" value="Acetyl-CoA synthetase-like"/>
    <property type="match status" value="1"/>
</dbReference>
<dbReference type="Pfam" id="PF00501">
    <property type="entry name" value="AMP-binding"/>
    <property type="match status" value="1"/>
</dbReference>
<dbReference type="PANTHER" id="PTHR43201:SF8">
    <property type="entry name" value="ACYL-COA SYNTHETASE FAMILY MEMBER 3"/>
    <property type="match status" value="1"/>
</dbReference>
<gene>
    <name evidence="4" type="ORF">MRX98_13470</name>
</gene>
<sequence>MSAATHLVRSEAELNRWMGRLLADPDEGASHFVIGRTRYADLYAMAGCLLAEWDAMGRAPLVCLCAEDKAVVAAALLASLAGGPALVLPYSLSPGVLAEVRVVTGFDHAVVDGPRPLPDGVTALHPTPAESCWPPAMALIPKRTSDEWVRLFTGGSTGTPSMWTKTVRNLLAESIAIVEHYRITAADRMVATVSPNHIYGLLYAILAPLLARAAVAGPAPSFPAEIEAVVDDVDATILISVPAHYRALNGHPWQPRRLRLAFSSAGMLAEVDAHAFHAQTGVRVAEIYGSTETGGIAARVRADGETDFKPYETVAVRIIDERLEVRSDYLSPGLVDARTGSFTMGDRAAAAAGGRFRLLGRADGIVKVGGKRVDLEAVRQALKQQPGVREALVLALPVGRARENQIMALVEGEATVVDLNRALAETLDPYARPRGIKVVDHIPLTAAGKYDRHTIEALFNANEDPAPVDDSQSA</sequence>
<keyword evidence="4" id="KW-0436">Ligase</keyword>
<dbReference type="AlphaFoldDB" id="A0AA41ULJ6"/>
<feature type="domain" description="AMP-dependent synthetase/ligase" evidence="2">
    <location>
        <begin position="148"/>
        <end position="321"/>
    </location>
</feature>
<dbReference type="GO" id="GO:0006631">
    <property type="term" value="P:fatty acid metabolic process"/>
    <property type="evidence" value="ECO:0007669"/>
    <property type="project" value="TreeGrafter"/>
</dbReference>
<dbReference type="InterPro" id="IPR025110">
    <property type="entry name" value="AMP-bd_C"/>
</dbReference>
<feature type="domain" description="AMP-binding enzyme C-terminal" evidence="3">
    <location>
        <begin position="380"/>
        <end position="449"/>
    </location>
</feature>
<keyword evidence="5" id="KW-1185">Reference proteome</keyword>
<dbReference type="Pfam" id="PF13193">
    <property type="entry name" value="AMP-binding_C"/>
    <property type="match status" value="1"/>
</dbReference>
<evidence type="ECO:0000259" key="2">
    <source>
        <dbReference type="Pfam" id="PF00501"/>
    </source>
</evidence>
<dbReference type="InterPro" id="IPR000873">
    <property type="entry name" value="AMP-dep_synth/lig_dom"/>
</dbReference>
<name>A0AA41ULJ6_9BACT</name>
<dbReference type="RefSeq" id="WP_246909718.1">
    <property type="nucleotide sequence ID" value="NZ_JALJRB010000015.1"/>
</dbReference>
<dbReference type="EMBL" id="JALJRB010000015">
    <property type="protein sequence ID" value="MCJ8501586.1"/>
    <property type="molecule type" value="Genomic_DNA"/>
</dbReference>
<dbReference type="PANTHER" id="PTHR43201">
    <property type="entry name" value="ACYL-COA SYNTHETASE"/>
    <property type="match status" value="1"/>
</dbReference>
<comment type="caution">
    <text evidence="4">The sequence shown here is derived from an EMBL/GenBank/DDBJ whole genome shotgun (WGS) entry which is preliminary data.</text>
</comment>